<name>A0A4R9C2I5_9FIRM</name>
<gene>
    <name evidence="2" type="ORF">EQF91_07500</name>
</gene>
<sequence length="205" mass="24181">MKKYFGFIGIFILSTFLILYTFYVNSTIKNNDELLSNSKVSDFNISKINDTKKKEYYDNIISMHDKNKGVALEVKLSKVEGFYPSGRLLKVVVLKNFSKEKISKQIFINEPVEYHSNVNKFIVPVEGYIPIKENKQYLVILDKNKYDNTKWINNYEIYNLYGKKKSILSKFLLSDSEDDVYTDSHDVKKLFNYYKNEIFNIYGLK</sequence>
<evidence type="ECO:0000313" key="2">
    <source>
        <dbReference type="EMBL" id="TFF64592.1"/>
    </source>
</evidence>
<dbReference type="EMBL" id="SCFR01000033">
    <property type="protein sequence ID" value="TFF64592.1"/>
    <property type="molecule type" value="Genomic_DNA"/>
</dbReference>
<keyword evidence="3" id="KW-1185">Reference proteome</keyword>
<feature type="transmembrane region" description="Helical" evidence="1">
    <location>
        <begin position="5"/>
        <end position="23"/>
    </location>
</feature>
<proteinExistence type="predicted"/>
<dbReference type="AlphaFoldDB" id="A0A4R9C2I5"/>
<keyword evidence="1" id="KW-0472">Membrane</keyword>
<comment type="caution">
    <text evidence="2">The sequence shown here is derived from an EMBL/GenBank/DDBJ whole genome shotgun (WGS) entry which is preliminary data.</text>
</comment>
<reference evidence="2 3" key="1">
    <citation type="submission" date="2019-01" db="EMBL/GenBank/DDBJ databases">
        <title>Draft Genome Sequences of Helcococcus ovis Strains Isolated from the Uterus and Vagina of Dairy Cows with Metritis.</title>
        <authorList>
            <person name="Cunha F."/>
            <person name="Jeon S.J."/>
            <person name="Kutzer P."/>
            <person name="Galvao K.N."/>
        </authorList>
    </citation>
    <scope>NUCLEOTIDE SEQUENCE [LARGE SCALE GENOMIC DNA]</scope>
    <source>
        <strain evidence="2 3">KG-37</strain>
    </source>
</reference>
<protein>
    <submittedName>
        <fullName evidence="2">Uncharacterized protein</fullName>
    </submittedName>
</protein>
<evidence type="ECO:0000313" key="3">
    <source>
        <dbReference type="Proteomes" id="UP000297454"/>
    </source>
</evidence>
<evidence type="ECO:0000256" key="1">
    <source>
        <dbReference type="SAM" id="Phobius"/>
    </source>
</evidence>
<organism evidence="2 3">
    <name type="scientific">Helcococcus ovis</name>
    <dbReference type="NCBI Taxonomy" id="72026"/>
    <lineage>
        <taxon>Bacteria</taxon>
        <taxon>Bacillati</taxon>
        <taxon>Bacillota</taxon>
        <taxon>Tissierellia</taxon>
        <taxon>Tissierellales</taxon>
        <taxon>Peptoniphilaceae</taxon>
        <taxon>Helcococcus</taxon>
    </lineage>
</organism>
<dbReference type="RefSeq" id="WP_134744578.1">
    <property type="nucleotide sequence ID" value="NZ_JBFNFK010000002.1"/>
</dbReference>
<dbReference type="Proteomes" id="UP000297454">
    <property type="component" value="Unassembled WGS sequence"/>
</dbReference>
<accession>A0A4R9C2I5</accession>
<keyword evidence="1" id="KW-1133">Transmembrane helix</keyword>
<keyword evidence="1" id="KW-0812">Transmembrane</keyword>